<evidence type="ECO:0000313" key="3">
    <source>
        <dbReference type="Proteomes" id="UP001419268"/>
    </source>
</evidence>
<feature type="transmembrane region" description="Helical" evidence="1">
    <location>
        <begin position="16"/>
        <end position="34"/>
    </location>
</feature>
<reference evidence="2 3" key="1">
    <citation type="submission" date="2024-01" db="EMBL/GenBank/DDBJ databases">
        <title>Genome assemblies of Stephania.</title>
        <authorList>
            <person name="Yang L."/>
        </authorList>
    </citation>
    <scope>NUCLEOTIDE SEQUENCE [LARGE SCALE GENOMIC DNA]</scope>
    <source>
        <strain evidence="2">JXDWG</strain>
        <tissue evidence="2">Leaf</tissue>
    </source>
</reference>
<dbReference type="AlphaFoldDB" id="A0AAP0INM0"/>
<organism evidence="2 3">
    <name type="scientific">Stephania cephalantha</name>
    <dbReference type="NCBI Taxonomy" id="152367"/>
    <lineage>
        <taxon>Eukaryota</taxon>
        <taxon>Viridiplantae</taxon>
        <taxon>Streptophyta</taxon>
        <taxon>Embryophyta</taxon>
        <taxon>Tracheophyta</taxon>
        <taxon>Spermatophyta</taxon>
        <taxon>Magnoliopsida</taxon>
        <taxon>Ranunculales</taxon>
        <taxon>Menispermaceae</taxon>
        <taxon>Menispermoideae</taxon>
        <taxon>Cissampelideae</taxon>
        <taxon>Stephania</taxon>
    </lineage>
</organism>
<keyword evidence="3" id="KW-1185">Reference proteome</keyword>
<keyword evidence="1" id="KW-0472">Membrane</keyword>
<dbReference type="Proteomes" id="UP001419268">
    <property type="component" value="Unassembled WGS sequence"/>
</dbReference>
<evidence type="ECO:0000256" key="1">
    <source>
        <dbReference type="SAM" id="Phobius"/>
    </source>
</evidence>
<keyword evidence="1" id="KW-0812">Transmembrane</keyword>
<evidence type="ECO:0000313" key="2">
    <source>
        <dbReference type="EMBL" id="KAK9118767.1"/>
    </source>
</evidence>
<proteinExistence type="predicted"/>
<comment type="caution">
    <text evidence="2">The sequence shown here is derived from an EMBL/GenBank/DDBJ whole genome shotgun (WGS) entry which is preliminary data.</text>
</comment>
<gene>
    <name evidence="2" type="ORF">Scep_016860</name>
</gene>
<keyword evidence="1" id="KW-1133">Transmembrane helix</keyword>
<name>A0AAP0INM0_9MAGN</name>
<protein>
    <submittedName>
        <fullName evidence="2">Uncharacterized protein</fullName>
    </submittedName>
</protein>
<accession>A0AAP0INM0</accession>
<sequence length="89" mass="10348">MHIKAHLRSCLDTYTSYWLLLTGLGILVFDRVQIRSRARARRRHSTIYSEDIRAALLRTFLYRDFKQRLIVSNHCAPNVGVSGDLKSND</sequence>
<dbReference type="EMBL" id="JBBNAG010000007">
    <property type="protein sequence ID" value="KAK9118767.1"/>
    <property type="molecule type" value="Genomic_DNA"/>
</dbReference>